<feature type="compositionally biased region" description="Low complexity" evidence="1">
    <location>
        <begin position="620"/>
        <end position="634"/>
    </location>
</feature>
<evidence type="ECO:0000256" key="1">
    <source>
        <dbReference type="SAM" id="MobiDB-lite"/>
    </source>
</evidence>
<feature type="region of interest" description="Disordered" evidence="1">
    <location>
        <begin position="60"/>
        <end position="143"/>
    </location>
</feature>
<feature type="compositionally biased region" description="Low complexity" evidence="1">
    <location>
        <begin position="343"/>
        <end position="355"/>
    </location>
</feature>
<feature type="region of interest" description="Disordered" evidence="1">
    <location>
        <begin position="683"/>
        <end position="805"/>
    </location>
</feature>
<proteinExistence type="predicted"/>
<feature type="compositionally biased region" description="Low complexity" evidence="1">
    <location>
        <begin position="846"/>
        <end position="856"/>
    </location>
</feature>
<gene>
    <name evidence="2" type="ORF">AMON00008_LOCUS49541</name>
</gene>
<feature type="region of interest" description="Disordered" evidence="1">
    <location>
        <begin position="824"/>
        <end position="889"/>
    </location>
</feature>
<feature type="compositionally biased region" description="Low complexity" evidence="1">
    <location>
        <begin position="232"/>
        <end position="242"/>
    </location>
</feature>
<feature type="compositionally biased region" description="Low complexity" evidence="1">
    <location>
        <begin position="264"/>
        <end position="273"/>
    </location>
</feature>
<organism evidence="2">
    <name type="scientific">Alexandrium monilatum</name>
    <dbReference type="NCBI Taxonomy" id="311494"/>
    <lineage>
        <taxon>Eukaryota</taxon>
        <taxon>Sar</taxon>
        <taxon>Alveolata</taxon>
        <taxon>Dinophyceae</taxon>
        <taxon>Gonyaulacales</taxon>
        <taxon>Pyrocystaceae</taxon>
        <taxon>Alexandrium</taxon>
    </lineage>
</organism>
<feature type="region of interest" description="Disordered" evidence="1">
    <location>
        <begin position="607"/>
        <end position="668"/>
    </location>
</feature>
<accession>A0A7S4SI68</accession>
<dbReference type="AlphaFoldDB" id="A0A7S4SI68"/>
<dbReference type="EMBL" id="HBNR01069920">
    <property type="protein sequence ID" value="CAE4644186.1"/>
    <property type="molecule type" value="Transcribed_RNA"/>
</dbReference>
<feature type="compositionally biased region" description="Basic and acidic residues" evidence="1">
    <location>
        <begin position="388"/>
        <end position="406"/>
    </location>
</feature>
<feature type="compositionally biased region" description="Low complexity" evidence="1">
    <location>
        <begin position="864"/>
        <end position="889"/>
    </location>
</feature>
<reference evidence="2" key="1">
    <citation type="submission" date="2021-01" db="EMBL/GenBank/DDBJ databases">
        <authorList>
            <person name="Corre E."/>
            <person name="Pelletier E."/>
            <person name="Niang G."/>
            <person name="Scheremetjew M."/>
            <person name="Finn R."/>
            <person name="Kale V."/>
            <person name="Holt S."/>
            <person name="Cochrane G."/>
            <person name="Meng A."/>
            <person name="Brown T."/>
            <person name="Cohen L."/>
        </authorList>
    </citation>
    <scope>NUCLEOTIDE SEQUENCE</scope>
    <source>
        <strain evidence="2">CCMP3105</strain>
    </source>
</reference>
<name>A0A7S4SI68_9DINO</name>
<feature type="region of interest" description="Disordered" evidence="1">
    <location>
        <begin position="232"/>
        <end position="462"/>
    </location>
</feature>
<feature type="compositionally biased region" description="Polar residues" evidence="1">
    <location>
        <begin position="71"/>
        <end position="84"/>
    </location>
</feature>
<evidence type="ECO:0000313" key="2">
    <source>
        <dbReference type="EMBL" id="CAE4644186.1"/>
    </source>
</evidence>
<protein>
    <submittedName>
        <fullName evidence="2">Uncharacterized protein</fullName>
    </submittedName>
</protein>
<sequence length="1018" mass="102895">MEPVDCDDELFEAAEVADSDAVFEEHVSELLLPDVWSILPPSRLEGGAFSFGHDRPTDLSEACAPVDGHAAQSSRGGPSTNPGSSADPGHVAQPDPRAQAAEDGEVRGGGGPAPSAADSDARSPGDCRAPPGGQGRESAREGTRAVLGTAAAPDCCSEAPPPGEPADAGLCLEESKAASAGDEPLEAAPDAYHLTVDQILQAASSADLSQAASEGLAPPGGQDAALGHGSGCAAGDASGANSCHAEAAPDSASHPLADPEVRHSPSCAAASPGNGSGGGGVAAAAQADAEDSGRPPPAVQPSEVDNALGECREDLPAVGPRVVDMPGEAETPAGVHAQDRTAAEQPAEQPPAAEAARQEEFAEGSSADGNPAEGQTRDGPPSAEGDCDGEREARETDEGARPERGVVGELAGLPLAVESLAGDSQQGCMPPAAEEPEESRPSAKGAACGEELAAHQQGMEDALAEHPRAPGLAAEGGAPVCAEIEGTGPSTVPPLADHAHGVSDGCVGGGPAALGLRTESLHAERPASASSSSQWCGAADAAGSRDQAMVAEHAALMVEHSMASRPLEQAAVAELAAGPSLTEAHRPEVATPGFAAAEHRTMHQAMAARPEVEEPRVSETAVAAATAQPGADQPALDRHAAGGAPSDQCSAGEQRPEDSTTLANGRPMVDKSGQVVLEVPATHAAPHSSDEASQASADQTPRQGCGLRTADEPQPRQLLSRAGVATGVLPHIATAGGVTPKRAAGRHDTPASPADQLPVLARPDGQLFRGAVQVQGRSGSSRRSPIDHDRQEWGAPWSPSFPTERQIARRVDSMLREHERVRMQARGVSGRPGASGGEQGREREAAAAQRAAADAGPGAGAMGAGSVRAGSASAAGDWRPAGATAAPRPAKGGIAAAGGGSSLPSLVPSAGLGCAPARPAEGRQPRRRHEPAKIRHSDGRVTLRGVRSTSDLDRYAKGVNLQSRRGIEVRAAFKTMRSSQHAAVAQDTWNALYSLQASERPFDEWYASAKGGARFHLS</sequence>